<reference evidence="1" key="1">
    <citation type="journal article" date="2014" name="Front. Microbiol.">
        <title>High frequency of phylogenetically diverse reductive dehalogenase-homologous genes in deep subseafloor sedimentary metagenomes.</title>
        <authorList>
            <person name="Kawai M."/>
            <person name="Futagami T."/>
            <person name="Toyoda A."/>
            <person name="Takaki Y."/>
            <person name="Nishi S."/>
            <person name="Hori S."/>
            <person name="Arai W."/>
            <person name="Tsubouchi T."/>
            <person name="Morono Y."/>
            <person name="Uchiyama I."/>
            <person name="Ito T."/>
            <person name="Fujiyama A."/>
            <person name="Inagaki F."/>
            <person name="Takami H."/>
        </authorList>
    </citation>
    <scope>NUCLEOTIDE SEQUENCE</scope>
    <source>
        <strain evidence="1">Expedition CK06-06</strain>
    </source>
</reference>
<name>X1V9E8_9ZZZZ</name>
<protein>
    <submittedName>
        <fullName evidence="1">Uncharacterized protein</fullName>
    </submittedName>
</protein>
<dbReference type="AlphaFoldDB" id="X1V9E8"/>
<feature type="non-terminal residue" evidence="1">
    <location>
        <position position="280"/>
    </location>
</feature>
<proteinExistence type="predicted"/>
<organism evidence="1">
    <name type="scientific">marine sediment metagenome</name>
    <dbReference type="NCBI Taxonomy" id="412755"/>
    <lineage>
        <taxon>unclassified sequences</taxon>
        <taxon>metagenomes</taxon>
        <taxon>ecological metagenomes</taxon>
    </lineage>
</organism>
<evidence type="ECO:0000313" key="1">
    <source>
        <dbReference type="EMBL" id="GAJ02080.1"/>
    </source>
</evidence>
<sequence length="280" mass="31992">ELDWFDFSVHHKKNYQLGEARELIDIEENLPSSTEEPIDSIPTNLTFYGNPNHRWWRFEDAQTDFGALNLNKVDLGKLLMMEFVIIHSNDWFVIPYEAKIGSLCRINSLIVTDVFGGTTNIKPAKMIERGIGWNVWDIFSLSKESAKSMREVNPCSSLSTADFLFIPPTLGRRYESIPIEEVRFLRDEMANMVWGIESTIRNCLGEPISGYEAYQDQLRRMKKHSYKDAATNLHRLAIDLEDSTIQALITIIDGIAFEAGITEITDAIANNVKLTEIIEI</sequence>
<gene>
    <name evidence="1" type="ORF">S12H4_30175</name>
</gene>
<comment type="caution">
    <text evidence="1">The sequence shown here is derived from an EMBL/GenBank/DDBJ whole genome shotgun (WGS) entry which is preliminary data.</text>
</comment>
<feature type="non-terminal residue" evidence="1">
    <location>
        <position position="1"/>
    </location>
</feature>
<dbReference type="EMBL" id="BARW01017473">
    <property type="protein sequence ID" value="GAJ02080.1"/>
    <property type="molecule type" value="Genomic_DNA"/>
</dbReference>
<accession>X1V9E8</accession>